<reference evidence="1" key="1">
    <citation type="submission" date="2024-06" db="EMBL/GenBank/DDBJ databases">
        <title>Complete genome of Salinicola endophyticus HNIBRBA4755.</title>
        <authorList>
            <person name="Shin S.Y."/>
            <person name="Kang H."/>
            <person name="Song J."/>
        </authorList>
    </citation>
    <scope>NUCLEOTIDE SEQUENCE</scope>
    <source>
        <strain evidence="1">HNIBRBA4755</strain>
    </source>
</reference>
<dbReference type="Pfam" id="PF04317">
    <property type="entry name" value="DUF463"/>
    <property type="match status" value="1"/>
</dbReference>
<dbReference type="RefSeq" id="WP_353979270.1">
    <property type="nucleotide sequence ID" value="NZ_CP159578.1"/>
</dbReference>
<dbReference type="PANTHER" id="PTHR38605">
    <property type="entry name" value="ATPASE-RELATED"/>
    <property type="match status" value="1"/>
</dbReference>
<dbReference type="PIRSF" id="PIRSF019381">
    <property type="entry name" value="YcjX"/>
    <property type="match status" value="1"/>
</dbReference>
<protein>
    <submittedName>
        <fullName evidence="1">YcjX family protein</fullName>
    </submittedName>
</protein>
<dbReference type="PANTHER" id="PTHR38605:SF1">
    <property type="entry name" value="ATPASE"/>
    <property type="match status" value="1"/>
</dbReference>
<dbReference type="EMBL" id="CP159578">
    <property type="protein sequence ID" value="XCJ78257.1"/>
    <property type="molecule type" value="Genomic_DNA"/>
</dbReference>
<proteinExistence type="predicted"/>
<dbReference type="InterPro" id="IPR007413">
    <property type="entry name" value="YcjX-like"/>
</dbReference>
<name>A0AB74UBC9_9GAMM</name>
<gene>
    <name evidence="1" type="ORF">ABV408_12520</name>
</gene>
<dbReference type="AlphaFoldDB" id="A0AB74UBC9"/>
<accession>A0AB74UBC9</accession>
<sequence length="463" mass="52217">MPRDLTQEIHNLIERGRDRQLRLAVTGLSRAGKTAFLTSLVNQLRHAGIDARLDLLKPAREGRLLGAQRMSQPDLGIPRFPYDEALASLSGEPPRWPEPTRGISELRLKLRFKTRRARGLLGDTANLTLDLIDYPGEWLLDLPLLGHDFLGWSETQLAAMGPERQRFAEPWRRAVTAHRPDETLDETRLAELAGLYADTLRQAREAGFSHLQPGRFLLPGELEGAPVLQFFPLPGIAEADRRQLEALPAESLYKTLTRRFRHYQQHVVKPFYREHFRRFDRQIVLVDVLGALNAGPERFEDLAAALTTLMQSFDYGKRGLINRLFAPRIDRLAIAATKADHVTPDQHPHLVALLESLLAEPLKDLRYADVPVRAFSLAAIRATENREVESDGQRQPALRGHGLDDAPLLLYPGDVPARPPDAGFWQRQGFTFTAFRPPRADGGALPHIRMDAALDWLLGDKLR</sequence>
<organism evidence="1">
    <name type="scientific">Salinicola endophyticus</name>
    <dbReference type="NCBI Taxonomy" id="1949083"/>
    <lineage>
        <taxon>Bacteria</taxon>
        <taxon>Pseudomonadati</taxon>
        <taxon>Pseudomonadota</taxon>
        <taxon>Gammaproteobacteria</taxon>
        <taxon>Oceanospirillales</taxon>
        <taxon>Halomonadaceae</taxon>
        <taxon>Salinicola</taxon>
    </lineage>
</organism>
<evidence type="ECO:0000313" key="1">
    <source>
        <dbReference type="EMBL" id="XCJ78257.1"/>
    </source>
</evidence>